<evidence type="ECO:0000256" key="8">
    <source>
        <dbReference type="ARBA" id="ARBA00051722"/>
    </source>
</evidence>
<evidence type="ECO:0000256" key="3">
    <source>
        <dbReference type="ARBA" id="ARBA00022490"/>
    </source>
</evidence>
<dbReference type="CTD" id="26191"/>
<dbReference type="RefSeq" id="XP_023590672.1">
    <property type="nucleotide sequence ID" value="XM_023734904.1"/>
</dbReference>
<comment type="subcellular location">
    <subcellularLocation>
        <location evidence="1">Cytoplasm</location>
    </subcellularLocation>
</comment>
<dbReference type="PROSITE" id="PS50056">
    <property type="entry name" value="TYR_PHOSPHATASE_2"/>
    <property type="match status" value="1"/>
</dbReference>
<evidence type="ECO:0000259" key="10">
    <source>
        <dbReference type="PROSITE" id="PS50055"/>
    </source>
</evidence>
<evidence type="ECO:0000256" key="1">
    <source>
        <dbReference type="ARBA" id="ARBA00004496"/>
    </source>
</evidence>
<gene>
    <name evidence="13" type="primary">PTPN22</name>
</gene>
<evidence type="ECO:0000256" key="7">
    <source>
        <dbReference type="ARBA" id="ARBA00034734"/>
    </source>
</evidence>
<dbReference type="InParanoid" id="A0A2Y9R849"/>
<sequence length="842" mass="95482">MSSLETGSPLLKVILLSASMDQREILQKFLHEAQDKKIKKEEFANEFLKLKRQSTKYKTDKIYPTAVAEMPKNIKKNRYKDILPYDHSLVELSLITSDEDSSYINANFIKGVYGPKAYIATQGPLPTTLLDFWRMIWEYNVLIIVMACMEFEMGKKKCERYWAEPGQKQLQVGPFSVSCEAEKRKSDYIIRTLKAKFNSETRTIHQFHYKNWPDHDVPSSTDPILELIWDVRCYQEDDSVPICIHCSAGCGRTGVICAVDYTWMLLKDGIIPQNFNIFSLIQEMRTQRPSFVQTQEQYELVYSAVLELFKRQMDIFRDKHSGTEIQVKYSVPEQNSTLEADPYPLSLPKSSIKEATMVNQQNQQRTKVEKAEASSFDFKTSEISENEGFVLHPAKATTSFDFLELNCGYNKNGDRTMKWETKALPMAGEPLQKHQSLDLSSILLQACPNSKPINTAGRHFNSKRPIIRTKSTGFELIQQRETKELDIKENFSYLESHPYNSCPVELQSQKLMHASSAELKNSLPSDPKHQACDASNVKQHDPSDFSVYSYMSLVEDPYFSPLPSASAGSKMSLDSPEKQDGAVFPSSLLPKSSTTLFSYYNSHDSLVPNPPTNFPPPLNQETVVMATSPKTDDEIPPPLPERTPESFIVVEEAGEIRPSAPKPLSSIVKVKMGTSLEWSGTSESKKFDDSVRLRPSKSVKLRSPNSELHRDRSSSPPPPLPERTQESFFLADEDCMQAQSVETYSTSYPDTMENSTSSKQILNTPGKSFTRSRSLKILRNMKKSICNSSPPSKPAESVQSNNSSSFLNFGMCVILQQLKKCLFKLFVYSIRDTNINDLELHV</sequence>
<dbReference type="AlphaFoldDB" id="A0A2Y9R849"/>
<organism evidence="12 13">
    <name type="scientific">Trichechus manatus latirostris</name>
    <name type="common">Florida manatee</name>
    <dbReference type="NCBI Taxonomy" id="127582"/>
    <lineage>
        <taxon>Eukaryota</taxon>
        <taxon>Metazoa</taxon>
        <taxon>Chordata</taxon>
        <taxon>Craniata</taxon>
        <taxon>Vertebrata</taxon>
        <taxon>Euteleostomi</taxon>
        <taxon>Mammalia</taxon>
        <taxon>Eutheria</taxon>
        <taxon>Afrotheria</taxon>
        <taxon>Sirenia</taxon>
        <taxon>Trichechidae</taxon>
        <taxon>Trichechus</taxon>
    </lineage>
</organism>
<feature type="compositionally biased region" description="Basic and acidic residues" evidence="9">
    <location>
        <begin position="683"/>
        <end position="692"/>
    </location>
</feature>
<dbReference type="InterPro" id="IPR029021">
    <property type="entry name" value="Prot-tyrosine_phosphatase-like"/>
</dbReference>
<dbReference type="InterPro" id="IPR047170">
    <property type="entry name" value="PTN12/18/22"/>
</dbReference>
<dbReference type="InterPro" id="IPR000387">
    <property type="entry name" value="Tyr_Pase_dom"/>
</dbReference>
<dbReference type="Gene3D" id="3.90.190.10">
    <property type="entry name" value="Protein tyrosine phosphatase superfamily"/>
    <property type="match status" value="1"/>
</dbReference>
<dbReference type="PRINTS" id="PR00700">
    <property type="entry name" value="PRTYPHPHTASE"/>
</dbReference>
<dbReference type="CDD" id="cd14602">
    <property type="entry name" value="PTPc-N22"/>
    <property type="match status" value="1"/>
</dbReference>
<dbReference type="Pfam" id="PF00102">
    <property type="entry name" value="Y_phosphatase"/>
    <property type="match status" value="1"/>
</dbReference>
<evidence type="ECO:0000313" key="13">
    <source>
        <dbReference type="RefSeq" id="XP_023590672.1"/>
    </source>
</evidence>
<evidence type="ECO:0000313" key="12">
    <source>
        <dbReference type="Proteomes" id="UP000248480"/>
    </source>
</evidence>
<comment type="similarity">
    <text evidence="7">Belongs to the protein-tyrosine phosphatase family. Non-receptor class 4 subfamily.</text>
</comment>
<evidence type="ECO:0000256" key="2">
    <source>
        <dbReference type="ARBA" id="ARBA00013064"/>
    </source>
</evidence>
<feature type="region of interest" description="Disordered" evidence="9">
    <location>
        <begin position="519"/>
        <end position="539"/>
    </location>
</feature>
<dbReference type="SMART" id="SM00194">
    <property type="entry name" value="PTPc"/>
    <property type="match status" value="1"/>
</dbReference>
<dbReference type="STRING" id="127582.A0A2Y9R849"/>
<accession>A0A2Y9R849</accession>
<feature type="domain" description="Tyrosine specific protein phosphatases" evidence="11">
    <location>
        <begin position="222"/>
        <end position="299"/>
    </location>
</feature>
<name>A0A2Y9R849_TRIMA</name>
<comment type="catalytic activity">
    <reaction evidence="8">
        <text>O-phospho-L-tyrosyl-[protein] + H2O = L-tyrosyl-[protein] + phosphate</text>
        <dbReference type="Rhea" id="RHEA:10684"/>
        <dbReference type="Rhea" id="RHEA-COMP:10136"/>
        <dbReference type="Rhea" id="RHEA-COMP:20101"/>
        <dbReference type="ChEBI" id="CHEBI:15377"/>
        <dbReference type="ChEBI" id="CHEBI:43474"/>
        <dbReference type="ChEBI" id="CHEBI:46858"/>
        <dbReference type="ChEBI" id="CHEBI:61978"/>
        <dbReference type="EC" id="3.1.3.48"/>
    </reaction>
</comment>
<feature type="region of interest" description="Disordered" evidence="9">
    <location>
        <begin position="747"/>
        <end position="769"/>
    </location>
</feature>
<evidence type="ECO:0000256" key="6">
    <source>
        <dbReference type="ARBA" id="ARBA00022912"/>
    </source>
</evidence>
<dbReference type="FunCoup" id="A0A2Y9R849">
    <property type="interactions" value="1334"/>
</dbReference>
<feature type="domain" description="Tyrosine-protein phosphatase" evidence="10">
    <location>
        <begin position="43"/>
        <end position="308"/>
    </location>
</feature>
<dbReference type="InterPro" id="IPR016130">
    <property type="entry name" value="Tyr_Pase_AS"/>
</dbReference>
<dbReference type="GeneID" id="101347352"/>
<dbReference type="GO" id="GO:0050852">
    <property type="term" value="P:T cell receptor signaling pathway"/>
    <property type="evidence" value="ECO:0007669"/>
    <property type="project" value="TreeGrafter"/>
</dbReference>
<keyword evidence="6" id="KW-0904">Protein phosphatase</keyword>
<dbReference type="GO" id="GO:0005737">
    <property type="term" value="C:cytoplasm"/>
    <property type="evidence" value="ECO:0007669"/>
    <property type="project" value="UniProtKB-SubCell"/>
</dbReference>
<dbReference type="GO" id="GO:0004726">
    <property type="term" value="F:non-membrane spanning protein tyrosine phosphatase activity"/>
    <property type="evidence" value="ECO:0007669"/>
    <property type="project" value="InterPro"/>
</dbReference>
<dbReference type="InterPro" id="IPR047253">
    <property type="entry name" value="PTN22_cat"/>
</dbReference>
<evidence type="ECO:0000259" key="11">
    <source>
        <dbReference type="PROSITE" id="PS50056"/>
    </source>
</evidence>
<protein>
    <recommendedName>
        <fullName evidence="2">protein-tyrosine-phosphatase</fullName>
        <ecNumber evidence="2">3.1.3.48</ecNumber>
    </recommendedName>
</protein>
<keyword evidence="3" id="KW-0963">Cytoplasm</keyword>
<dbReference type="EC" id="3.1.3.48" evidence="2"/>
<feature type="region of interest" description="Disordered" evidence="9">
    <location>
        <begin position="679"/>
        <end position="724"/>
    </location>
</feature>
<dbReference type="Proteomes" id="UP000248480">
    <property type="component" value="Unplaced"/>
</dbReference>
<dbReference type="PANTHER" id="PTHR45983:SF1">
    <property type="entry name" value="TYROSINE-PROTEIN PHOSPHATASE NON-RECEPTOR TYPE 22"/>
    <property type="match status" value="1"/>
</dbReference>
<dbReference type="FunFam" id="3.90.190.10:FF:000045">
    <property type="entry name" value="Tyrosine-protein phosphatase non-receptor type 12"/>
    <property type="match status" value="1"/>
</dbReference>
<dbReference type="InterPro" id="IPR000242">
    <property type="entry name" value="PTP_cat"/>
</dbReference>
<dbReference type="PROSITE" id="PS50055">
    <property type="entry name" value="TYR_PHOSPHATASE_PTP"/>
    <property type="match status" value="1"/>
</dbReference>
<dbReference type="InterPro" id="IPR003595">
    <property type="entry name" value="Tyr_Pase_cat"/>
</dbReference>
<reference evidence="13" key="1">
    <citation type="submission" date="2025-08" db="UniProtKB">
        <authorList>
            <consortium name="RefSeq"/>
        </authorList>
    </citation>
    <scope>IDENTIFICATION</scope>
</reference>
<dbReference type="SUPFAM" id="SSF52799">
    <property type="entry name" value="(Phosphotyrosine protein) phosphatases II"/>
    <property type="match status" value="1"/>
</dbReference>
<keyword evidence="12" id="KW-1185">Reference proteome</keyword>
<evidence type="ECO:0000256" key="4">
    <source>
        <dbReference type="ARBA" id="ARBA00022553"/>
    </source>
</evidence>
<keyword evidence="5" id="KW-0378">Hydrolase</keyword>
<dbReference type="PROSITE" id="PS00383">
    <property type="entry name" value="TYR_PHOSPHATASE_1"/>
    <property type="match status" value="1"/>
</dbReference>
<dbReference type="GO" id="GO:0005634">
    <property type="term" value="C:nucleus"/>
    <property type="evidence" value="ECO:0007669"/>
    <property type="project" value="TreeGrafter"/>
</dbReference>
<dbReference type="PANTHER" id="PTHR45983">
    <property type="entry name" value="TYROSINE PHOSPHATSE N18, PUTATIVE-RELATED"/>
    <property type="match status" value="1"/>
</dbReference>
<evidence type="ECO:0000256" key="9">
    <source>
        <dbReference type="SAM" id="MobiDB-lite"/>
    </source>
</evidence>
<keyword evidence="4" id="KW-0597">Phosphoprotein</keyword>
<feature type="region of interest" description="Disordered" evidence="9">
    <location>
        <begin position="564"/>
        <end position="586"/>
    </location>
</feature>
<evidence type="ECO:0000256" key="5">
    <source>
        <dbReference type="ARBA" id="ARBA00022801"/>
    </source>
</evidence>
<dbReference type="GO" id="GO:0050868">
    <property type="term" value="P:negative regulation of T cell activation"/>
    <property type="evidence" value="ECO:0007669"/>
    <property type="project" value="TreeGrafter"/>
</dbReference>
<proteinExistence type="inferred from homology"/>
<dbReference type="SMART" id="SM00404">
    <property type="entry name" value="PTPc_motif"/>
    <property type="match status" value="1"/>
</dbReference>